<evidence type="ECO:0000256" key="7">
    <source>
        <dbReference type="RuleBase" id="RU363032"/>
    </source>
</evidence>
<evidence type="ECO:0000259" key="8">
    <source>
        <dbReference type="PROSITE" id="PS50928"/>
    </source>
</evidence>
<keyword evidence="5 7" id="KW-1133">Transmembrane helix</keyword>
<dbReference type="EMBL" id="BPQH01000006">
    <property type="protein sequence ID" value="GJD49467.1"/>
    <property type="molecule type" value="Genomic_DNA"/>
</dbReference>
<feature type="transmembrane region" description="Helical" evidence="7">
    <location>
        <begin position="199"/>
        <end position="220"/>
    </location>
</feature>
<feature type="transmembrane region" description="Helical" evidence="7">
    <location>
        <begin position="291"/>
        <end position="316"/>
    </location>
</feature>
<feature type="domain" description="ABC transmembrane type-1" evidence="8">
    <location>
        <begin position="135"/>
        <end position="316"/>
    </location>
</feature>
<evidence type="ECO:0000256" key="4">
    <source>
        <dbReference type="ARBA" id="ARBA00022692"/>
    </source>
</evidence>
<feature type="transmembrane region" description="Helical" evidence="7">
    <location>
        <begin position="21"/>
        <end position="42"/>
    </location>
</feature>
<dbReference type="InterPro" id="IPR000515">
    <property type="entry name" value="MetI-like"/>
</dbReference>
<reference evidence="9" key="2">
    <citation type="submission" date="2021-08" db="EMBL/GenBank/DDBJ databases">
        <authorList>
            <person name="Tani A."/>
            <person name="Ola A."/>
            <person name="Ogura Y."/>
            <person name="Katsura K."/>
            <person name="Hayashi T."/>
        </authorList>
    </citation>
    <scope>NUCLEOTIDE SEQUENCE</scope>
    <source>
        <strain evidence="9">KCTC 52305</strain>
    </source>
</reference>
<evidence type="ECO:0000313" key="9">
    <source>
        <dbReference type="EMBL" id="GJD49467.1"/>
    </source>
</evidence>
<feature type="transmembrane region" description="Helical" evidence="7">
    <location>
        <begin position="241"/>
        <end position="271"/>
    </location>
</feature>
<dbReference type="Gene3D" id="1.10.3720.10">
    <property type="entry name" value="MetI-like"/>
    <property type="match status" value="1"/>
</dbReference>
<feature type="transmembrane region" description="Helical" evidence="7">
    <location>
        <begin position="173"/>
        <end position="193"/>
    </location>
</feature>
<dbReference type="CDD" id="cd06261">
    <property type="entry name" value="TM_PBP2"/>
    <property type="match status" value="1"/>
</dbReference>
<comment type="subcellular location">
    <subcellularLocation>
        <location evidence="1 7">Cell membrane</location>
        <topology evidence="1 7">Multi-pass membrane protein</topology>
    </subcellularLocation>
</comment>
<evidence type="ECO:0000256" key="2">
    <source>
        <dbReference type="ARBA" id="ARBA00022448"/>
    </source>
</evidence>
<evidence type="ECO:0000256" key="6">
    <source>
        <dbReference type="ARBA" id="ARBA00023136"/>
    </source>
</evidence>
<feature type="transmembrane region" description="Helical" evidence="7">
    <location>
        <begin position="87"/>
        <end position="108"/>
    </location>
</feature>
<feature type="transmembrane region" description="Helical" evidence="7">
    <location>
        <begin position="54"/>
        <end position="75"/>
    </location>
</feature>
<gene>
    <name evidence="9" type="ORF">OPKNFCMD_2197</name>
</gene>
<keyword evidence="6 7" id="KW-0472">Membrane</keyword>
<feature type="transmembrane region" description="Helical" evidence="7">
    <location>
        <begin position="128"/>
        <end position="161"/>
    </location>
</feature>
<evidence type="ECO:0000256" key="5">
    <source>
        <dbReference type="ARBA" id="ARBA00022989"/>
    </source>
</evidence>
<organism evidence="9 10">
    <name type="scientific">Methylobacterium crusticola</name>
    <dbReference type="NCBI Taxonomy" id="1697972"/>
    <lineage>
        <taxon>Bacteria</taxon>
        <taxon>Pseudomonadati</taxon>
        <taxon>Pseudomonadota</taxon>
        <taxon>Alphaproteobacteria</taxon>
        <taxon>Hyphomicrobiales</taxon>
        <taxon>Methylobacteriaceae</taxon>
        <taxon>Methylobacterium</taxon>
    </lineage>
</organism>
<dbReference type="PANTHER" id="PTHR30151">
    <property type="entry name" value="ALKANE SULFONATE ABC TRANSPORTER-RELATED, MEMBRANE SUBUNIT"/>
    <property type="match status" value="1"/>
</dbReference>
<dbReference type="Proteomes" id="UP001055167">
    <property type="component" value="Unassembled WGS sequence"/>
</dbReference>
<evidence type="ECO:0000256" key="1">
    <source>
        <dbReference type="ARBA" id="ARBA00004651"/>
    </source>
</evidence>
<reference evidence="9" key="1">
    <citation type="journal article" date="2021" name="Front. Microbiol.">
        <title>Comprehensive Comparative Genomics and Phenotyping of Methylobacterium Species.</title>
        <authorList>
            <person name="Alessa O."/>
            <person name="Ogura Y."/>
            <person name="Fujitani Y."/>
            <person name="Takami H."/>
            <person name="Hayashi T."/>
            <person name="Sahin N."/>
            <person name="Tani A."/>
        </authorList>
    </citation>
    <scope>NUCLEOTIDE SEQUENCE</scope>
    <source>
        <strain evidence="9">KCTC 52305</strain>
    </source>
</reference>
<keyword evidence="4 7" id="KW-0812">Transmembrane</keyword>
<protein>
    <recommendedName>
        <fullName evidence="8">ABC transmembrane type-1 domain-containing protein</fullName>
    </recommendedName>
</protein>
<dbReference type="RefSeq" id="WP_128561473.1">
    <property type="nucleotide sequence ID" value="NZ_BPQH01000006.1"/>
</dbReference>
<proteinExistence type="inferred from homology"/>
<dbReference type="InterPro" id="IPR035906">
    <property type="entry name" value="MetI-like_sf"/>
</dbReference>
<keyword evidence="10" id="KW-1185">Reference proteome</keyword>
<accession>A0ABQ4QVS7</accession>
<dbReference type="Pfam" id="PF00528">
    <property type="entry name" value="BPD_transp_1"/>
    <property type="match status" value="1"/>
</dbReference>
<dbReference type="SUPFAM" id="SSF161098">
    <property type="entry name" value="MetI-like"/>
    <property type="match status" value="1"/>
</dbReference>
<comment type="caution">
    <text evidence="9">The sequence shown here is derived from an EMBL/GenBank/DDBJ whole genome shotgun (WGS) entry which is preliminary data.</text>
</comment>
<keyword evidence="2 7" id="KW-0813">Transport</keyword>
<evidence type="ECO:0000313" key="10">
    <source>
        <dbReference type="Proteomes" id="UP001055167"/>
    </source>
</evidence>
<comment type="similarity">
    <text evidence="7">Belongs to the binding-protein-dependent transport system permease family.</text>
</comment>
<keyword evidence="3" id="KW-1003">Cell membrane</keyword>
<name>A0ABQ4QVS7_9HYPH</name>
<dbReference type="PROSITE" id="PS50928">
    <property type="entry name" value="ABC_TM1"/>
    <property type="match status" value="1"/>
</dbReference>
<sequence length="332" mass="35744">MTTFVATQIDTAEQARREAPIALWGVTAALAWAAAAAAAEAWPDLGDWLETRRFAVGAAALATAFLALAAVGRRWPRGGAWIRDRGPWLTASGVVLTLWQLASAKFGWLPLPFFPPPQALIEVYTEDYVALGASVLASMKLLVVGFAIGAVLGFVTGVAIGWSRRAGYWVHPVLRFVGPLPATAWLPIAFFAFPTSWSASIFLIALATGFPVTVLTWSGIASVNARYYDVARTLGARPWFLVLRVAVPAAMPHVFVGLFMALGAAFSVLMVAELVGVKAGIGFYMQWAQGWASYANVYAALVVLALLCSGSITVLFRLRDRVLSWQKGLVQW</sequence>
<dbReference type="PANTHER" id="PTHR30151:SF0">
    <property type="entry name" value="ABC TRANSPORTER PERMEASE PROTEIN MJ0413-RELATED"/>
    <property type="match status" value="1"/>
</dbReference>
<evidence type="ECO:0000256" key="3">
    <source>
        <dbReference type="ARBA" id="ARBA00022475"/>
    </source>
</evidence>